<proteinExistence type="predicted"/>
<evidence type="ECO:0000313" key="1">
    <source>
        <dbReference type="EMBL" id="KAH8998002.1"/>
    </source>
</evidence>
<dbReference type="Proteomes" id="UP001201163">
    <property type="component" value="Unassembled WGS sequence"/>
</dbReference>
<accession>A0AAD4LPJ6</accession>
<evidence type="ECO:0000313" key="2">
    <source>
        <dbReference type="Proteomes" id="UP001201163"/>
    </source>
</evidence>
<comment type="caution">
    <text evidence="1">The sequence shown here is derived from an EMBL/GenBank/DDBJ whole genome shotgun (WGS) entry which is preliminary data.</text>
</comment>
<protein>
    <submittedName>
        <fullName evidence="1">Uncharacterized protein</fullName>
    </submittedName>
</protein>
<gene>
    <name evidence="1" type="ORF">EDB92DRAFT_1316352</name>
</gene>
<sequence length="203" mass="22832">MLGLLQQCREGVSAEAALWRWGRTTDRQLIGPHTIGAQQQELASSLSSSRNVRCCSCSDPQPVYYSRKAVVPARRYIVSPTTQRFVRAHGAEETPPFKGASSIPRAKTVEWRWRHDNITIQPHFFGLMARWLASLPELSDRWLGKNGFCAWGLSVTLWSRPSWALHSPRSKAANEALGHSWCDTLRRVSARQLSGPLLLASRL</sequence>
<name>A0AAD4LPJ6_9AGAM</name>
<organism evidence="1 2">
    <name type="scientific">Lactarius akahatsu</name>
    <dbReference type="NCBI Taxonomy" id="416441"/>
    <lineage>
        <taxon>Eukaryota</taxon>
        <taxon>Fungi</taxon>
        <taxon>Dikarya</taxon>
        <taxon>Basidiomycota</taxon>
        <taxon>Agaricomycotina</taxon>
        <taxon>Agaricomycetes</taxon>
        <taxon>Russulales</taxon>
        <taxon>Russulaceae</taxon>
        <taxon>Lactarius</taxon>
    </lineage>
</organism>
<keyword evidence="2" id="KW-1185">Reference proteome</keyword>
<dbReference type="AlphaFoldDB" id="A0AAD4LPJ6"/>
<reference evidence="1" key="1">
    <citation type="submission" date="2022-01" db="EMBL/GenBank/DDBJ databases">
        <title>Comparative genomics reveals a dynamic genome evolution in the ectomycorrhizal milk-cap (Lactarius) mushrooms.</title>
        <authorList>
            <consortium name="DOE Joint Genome Institute"/>
            <person name="Lebreton A."/>
            <person name="Tang N."/>
            <person name="Kuo A."/>
            <person name="LaButti K."/>
            <person name="Drula E."/>
            <person name="Barry K."/>
            <person name="Clum A."/>
            <person name="Lipzen A."/>
            <person name="Mousain D."/>
            <person name="Ng V."/>
            <person name="Wang R."/>
            <person name="Wang X."/>
            <person name="Dai Y."/>
            <person name="Henrissat B."/>
            <person name="Grigoriev I.V."/>
            <person name="Guerin-Laguette A."/>
            <person name="Yu F."/>
            <person name="Martin F.M."/>
        </authorList>
    </citation>
    <scope>NUCLEOTIDE SEQUENCE</scope>
    <source>
        <strain evidence="1">QP</strain>
    </source>
</reference>
<dbReference type="EMBL" id="JAKELL010000006">
    <property type="protein sequence ID" value="KAH8998002.1"/>
    <property type="molecule type" value="Genomic_DNA"/>
</dbReference>